<protein>
    <submittedName>
        <fullName evidence="2">E2fassociated phosphoprotein</fullName>
    </submittedName>
</protein>
<dbReference type="Proteomes" id="UP000011083">
    <property type="component" value="Unassembled WGS sequence"/>
</dbReference>
<accession>L8HBD5</accession>
<evidence type="ECO:0000313" key="2">
    <source>
        <dbReference type="EMBL" id="ELR22844.1"/>
    </source>
</evidence>
<dbReference type="RefSeq" id="XP_004351621.1">
    <property type="nucleotide sequence ID" value="XM_004351569.1"/>
</dbReference>
<organism evidence="2 3">
    <name type="scientific">Acanthamoeba castellanii (strain ATCC 30010 / Neff)</name>
    <dbReference type="NCBI Taxonomy" id="1257118"/>
    <lineage>
        <taxon>Eukaryota</taxon>
        <taxon>Amoebozoa</taxon>
        <taxon>Discosea</taxon>
        <taxon>Longamoebia</taxon>
        <taxon>Centramoebida</taxon>
        <taxon>Acanthamoebidae</taxon>
        <taxon>Acanthamoeba</taxon>
    </lineage>
</organism>
<feature type="compositionally biased region" description="Basic and acidic residues" evidence="1">
    <location>
        <begin position="22"/>
        <end position="39"/>
    </location>
</feature>
<sequence>MVDTREVFAGLYTGGRQPPWKARLDELLPDPARRSRDADSTDDSDYASCGTTAAPAHHPAHDGSSSSSTSVMLSTSASQSPSAPSAASANKRKHVANKAGGSDGGEEQATGPFYDEGADLKDELWVTEKYLRHHHPKTTKGAEEEARAKKKPTTSTTARPDDWTSDRNDPLTRPRRSDAVLSCPCCFTPLCYDCQRHDVYLSQYRAMFVTDECTARLTESRTYEGDQYHPVYCAVCETEVGVLEPADELYHFFNVIPGN</sequence>
<dbReference type="GO" id="GO:0005634">
    <property type="term" value="C:nucleus"/>
    <property type="evidence" value="ECO:0007669"/>
    <property type="project" value="TreeGrafter"/>
</dbReference>
<dbReference type="KEGG" id="acan:ACA1_396300"/>
<proteinExistence type="predicted"/>
<dbReference type="OrthoDB" id="122464at2759"/>
<dbReference type="InterPro" id="IPR019370">
    <property type="entry name" value="E2F-assoc_phosphoprotein"/>
</dbReference>
<dbReference type="VEuPathDB" id="AmoebaDB:ACA1_396300"/>
<reference evidence="2 3" key="1">
    <citation type="journal article" date="2013" name="Genome Biol.">
        <title>Genome of Acanthamoeba castellanii highlights extensive lateral gene transfer and early evolution of tyrosine kinase signaling.</title>
        <authorList>
            <person name="Clarke M."/>
            <person name="Lohan A.J."/>
            <person name="Liu B."/>
            <person name="Lagkouvardos I."/>
            <person name="Roy S."/>
            <person name="Zafar N."/>
            <person name="Bertelli C."/>
            <person name="Schilde C."/>
            <person name="Kianianmomeni A."/>
            <person name="Burglin T.R."/>
            <person name="Frech C."/>
            <person name="Turcotte B."/>
            <person name="Kopec K.O."/>
            <person name="Synnott J.M."/>
            <person name="Choo C."/>
            <person name="Paponov I."/>
            <person name="Finkler A."/>
            <person name="Soon Heng Tan C."/>
            <person name="Hutchins A.P."/>
            <person name="Weinmeier T."/>
            <person name="Rattei T."/>
            <person name="Chu J.S."/>
            <person name="Gimenez G."/>
            <person name="Irimia M."/>
            <person name="Rigden D.J."/>
            <person name="Fitzpatrick D.A."/>
            <person name="Lorenzo-Morales J."/>
            <person name="Bateman A."/>
            <person name="Chiu C.H."/>
            <person name="Tang P."/>
            <person name="Hegemann P."/>
            <person name="Fromm H."/>
            <person name="Raoult D."/>
            <person name="Greub G."/>
            <person name="Miranda-Saavedra D."/>
            <person name="Chen N."/>
            <person name="Nash P."/>
            <person name="Ginger M.L."/>
            <person name="Horn M."/>
            <person name="Schaap P."/>
            <person name="Caler L."/>
            <person name="Loftus B."/>
        </authorList>
    </citation>
    <scope>NUCLEOTIDE SEQUENCE [LARGE SCALE GENOMIC DNA]</scope>
    <source>
        <strain evidence="2 3">Neff</strain>
    </source>
</reference>
<evidence type="ECO:0000256" key="1">
    <source>
        <dbReference type="SAM" id="MobiDB-lite"/>
    </source>
</evidence>
<dbReference type="STRING" id="1257118.L8HBD5"/>
<name>L8HBD5_ACACF</name>
<feature type="region of interest" description="Disordered" evidence="1">
    <location>
        <begin position="133"/>
        <end position="176"/>
    </location>
</feature>
<dbReference type="Pfam" id="PF10238">
    <property type="entry name" value="Eapp_C"/>
    <property type="match status" value="2"/>
</dbReference>
<feature type="compositionally biased region" description="Basic and acidic residues" evidence="1">
    <location>
        <begin position="159"/>
        <end position="176"/>
    </location>
</feature>
<feature type="compositionally biased region" description="Low complexity" evidence="1">
    <location>
        <begin position="64"/>
        <end position="89"/>
    </location>
</feature>
<dbReference type="PANTHER" id="PTHR15967:SF0">
    <property type="entry name" value="E2F-ASSOCIATED PHOSPHOPROTEIN"/>
    <property type="match status" value="1"/>
</dbReference>
<dbReference type="AlphaFoldDB" id="L8HBD5"/>
<keyword evidence="3" id="KW-1185">Reference proteome</keyword>
<feature type="region of interest" description="Disordered" evidence="1">
    <location>
        <begin position="1"/>
        <end position="115"/>
    </location>
</feature>
<dbReference type="GeneID" id="14923807"/>
<evidence type="ECO:0000313" key="3">
    <source>
        <dbReference type="Proteomes" id="UP000011083"/>
    </source>
</evidence>
<dbReference type="PANTHER" id="PTHR15967">
    <property type="entry name" value="E2F-ASSOCIATED PHOSPHOPROTEIN"/>
    <property type="match status" value="1"/>
</dbReference>
<gene>
    <name evidence="2" type="ORF">ACA1_396300</name>
</gene>
<dbReference type="EMBL" id="KB007869">
    <property type="protein sequence ID" value="ELR22844.1"/>
    <property type="molecule type" value="Genomic_DNA"/>
</dbReference>